<evidence type="ECO:0000313" key="3">
    <source>
        <dbReference type="EMBL" id="PIC29178.1"/>
    </source>
</evidence>
<keyword evidence="1" id="KW-1133">Transmembrane helix</keyword>
<dbReference type="Pfam" id="PF07714">
    <property type="entry name" value="PK_Tyr_Ser-Thr"/>
    <property type="match status" value="1"/>
</dbReference>
<dbReference type="GO" id="GO:0005524">
    <property type="term" value="F:ATP binding"/>
    <property type="evidence" value="ECO:0007669"/>
    <property type="project" value="InterPro"/>
</dbReference>
<comment type="caution">
    <text evidence="3">The sequence shown here is derived from an EMBL/GenBank/DDBJ whole genome shotgun (WGS) entry which is preliminary data.</text>
</comment>
<dbReference type="Gene3D" id="1.10.510.10">
    <property type="entry name" value="Transferase(Phosphotransferase) domain 1"/>
    <property type="match status" value="1"/>
</dbReference>
<dbReference type="Proteomes" id="UP000230233">
    <property type="component" value="Chromosome V"/>
</dbReference>
<dbReference type="PROSITE" id="PS00109">
    <property type="entry name" value="PROTEIN_KINASE_TYR"/>
    <property type="match status" value="1"/>
</dbReference>
<name>A0A2G5TPM1_9PELO</name>
<dbReference type="AlphaFoldDB" id="A0A2G5TPM1"/>
<dbReference type="OrthoDB" id="546826at2759"/>
<evidence type="ECO:0000313" key="4">
    <source>
        <dbReference type="Proteomes" id="UP000230233"/>
    </source>
</evidence>
<dbReference type="SMART" id="SM00219">
    <property type="entry name" value="TyrKc"/>
    <property type="match status" value="1"/>
</dbReference>
<sequence length="368" mass="42888">METLFATSCGWKTQIDLAGYVVYTIRMNNNVIEYLTFGLIFIILALFCICIRYYMRYRKYAKMISNDAEMAITQGEDISTPVVDNQGEVGEISTQVVDNKISYEKYKERFEIDRERLNVVSASTKLGEGYFGLVLRAELTRNDSDEKLMVATKGDNEAGEITINDEYNNLSSLDLVLFAYQISNGMEHLTNIPCVHRDLALRNILITQRKIIRIGDFGLAMKYEDKNYFSESPISKVPCHSAPEIVNETTPKYTEKSDIWSYGLCLFQLFALSTETDFNSKENGEKFMENNNPLYCRREILEFLEMCWDVKPRRRPNFQTCVYTFKCELNRFSDQIHKEIEEKLNLEARQQLELETWRNSEVSHEHTE</sequence>
<dbReference type="GO" id="GO:0004714">
    <property type="term" value="F:transmembrane receptor protein tyrosine kinase activity"/>
    <property type="evidence" value="ECO:0007669"/>
    <property type="project" value="TreeGrafter"/>
</dbReference>
<protein>
    <recommendedName>
        <fullName evidence="2">Protein kinase domain-containing protein</fullName>
    </recommendedName>
</protein>
<dbReference type="InterPro" id="IPR050122">
    <property type="entry name" value="RTK"/>
</dbReference>
<dbReference type="Gene3D" id="3.30.200.20">
    <property type="entry name" value="Phosphorylase Kinase, domain 1"/>
    <property type="match status" value="1"/>
</dbReference>
<feature type="domain" description="Protein kinase" evidence="2">
    <location>
        <begin position="58"/>
        <end position="340"/>
    </location>
</feature>
<dbReference type="STRING" id="1611254.A0A2G5TPM1"/>
<reference evidence="4" key="1">
    <citation type="submission" date="2017-10" db="EMBL/GenBank/DDBJ databases">
        <title>Rapid genome shrinkage in a self-fertile nematode reveals novel sperm competition proteins.</title>
        <authorList>
            <person name="Yin D."/>
            <person name="Schwarz E.M."/>
            <person name="Thomas C.G."/>
            <person name="Felde R.L."/>
            <person name="Korf I.F."/>
            <person name="Cutter A.D."/>
            <person name="Schartner C.M."/>
            <person name="Ralston E.J."/>
            <person name="Meyer B.J."/>
            <person name="Haag E.S."/>
        </authorList>
    </citation>
    <scope>NUCLEOTIDE SEQUENCE [LARGE SCALE GENOMIC DNA]</scope>
    <source>
        <strain evidence="4">JU1422</strain>
    </source>
</reference>
<dbReference type="InterPro" id="IPR008266">
    <property type="entry name" value="Tyr_kinase_AS"/>
</dbReference>
<keyword evidence="1" id="KW-0472">Membrane</keyword>
<organism evidence="3 4">
    <name type="scientific">Caenorhabditis nigoni</name>
    <dbReference type="NCBI Taxonomy" id="1611254"/>
    <lineage>
        <taxon>Eukaryota</taxon>
        <taxon>Metazoa</taxon>
        <taxon>Ecdysozoa</taxon>
        <taxon>Nematoda</taxon>
        <taxon>Chromadorea</taxon>
        <taxon>Rhabditida</taxon>
        <taxon>Rhabditina</taxon>
        <taxon>Rhabditomorpha</taxon>
        <taxon>Rhabditoidea</taxon>
        <taxon>Rhabditidae</taxon>
        <taxon>Peloderinae</taxon>
        <taxon>Caenorhabditis</taxon>
    </lineage>
</organism>
<dbReference type="InterPro" id="IPR011009">
    <property type="entry name" value="Kinase-like_dom_sf"/>
</dbReference>
<dbReference type="InterPro" id="IPR020635">
    <property type="entry name" value="Tyr_kinase_cat_dom"/>
</dbReference>
<proteinExistence type="predicted"/>
<dbReference type="EMBL" id="PDUG01000005">
    <property type="protein sequence ID" value="PIC29178.1"/>
    <property type="molecule type" value="Genomic_DNA"/>
</dbReference>
<evidence type="ECO:0000256" key="1">
    <source>
        <dbReference type="SAM" id="Phobius"/>
    </source>
</evidence>
<dbReference type="GO" id="GO:0005886">
    <property type="term" value="C:plasma membrane"/>
    <property type="evidence" value="ECO:0007669"/>
    <property type="project" value="TreeGrafter"/>
</dbReference>
<dbReference type="SUPFAM" id="SSF56112">
    <property type="entry name" value="Protein kinase-like (PK-like)"/>
    <property type="match status" value="1"/>
</dbReference>
<dbReference type="PANTHER" id="PTHR24416:SF602">
    <property type="entry name" value="PROTEIN VER-1-RELATED"/>
    <property type="match status" value="1"/>
</dbReference>
<keyword evidence="1" id="KW-0812">Transmembrane</keyword>
<dbReference type="GO" id="GO:0043235">
    <property type="term" value="C:receptor complex"/>
    <property type="evidence" value="ECO:0007669"/>
    <property type="project" value="TreeGrafter"/>
</dbReference>
<dbReference type="InterPro" id="IPR001245">
    <property type="entry name" value="Ser-Thr/Tyr_kinase_cat_dom"/>
</dbReference>
<keyword evidence="4" id="KW-1185">Reference proteome</keyword>
<accession>A0A2G5TPM1</accession>
<dbReference type="GO" id="GO:0007169">
    <property type="term" value="P:cell surface receptor protein tyrosine kinase signaling pathway"/>
    <property type="evidence" value="ECO:0007669"/>
    <property type="project" value="TreeGrafter"/>
</dbReference>
<evidence type="ECO:0000259" key="2">
    <source>
        <dbReference type="PROSITE" id="PS50011"/>
    </source>
</evidence>
<dbReference type="InterPro" id="IPR000719">
    <property type="entry name" value="Prot_kinase_dom"/>
</dbReference>
<feature type="transmembrane region" description="Helical" evidence="1">
    <location>
        <begin position="34"/>
        <end position="55"/>
    </location>
</feature>
<dbReference type="PANTHER" id="PTHR24416">
    <property type="entry name" value="TYROSINE-PROTEIN KINASE RECEPTOR"/>
    <property type="match status" value="1"/>
</dbReference>
<gene>
    <name evidence="3" type="primary">Cnig_chr_V.g20850</name>
    <name evidence="3" type="ORF">B9Z55_020850</name>
</gene>
<dbReference type="PROSITE" id="PS50011">
    <property type="entry name" value="PROTEIN_KINASE_DOM"/>
    <property type="match status" value="1"/>
</dbReference>